<evidence type="ECO:0000259" key="7">
    <source>
        <dbReference type="PROSITE" id="PS51821"/>
    </source>
</evidence>
<feature type="compositionally biased region" description="Low complexity" evidence="6">
    <location>
        <begin position="683"/>
        <end position="693"/>
    </location>
</feature>
<feature type="compositionally biased region" description="Polar residues" evidence="6">
    <location>
        <begin position="635"/>
        <end position="645"/>
    </location>
</feature>
<comment type="subcellular location">
    <subcellularLocation>
        <location evidence="1">Nucleus</location>
    </subcellularLocation>
</comment>
<feature type="region of interest" description="Disordered" evidence="6">
    <location>
        <begin position="19"/>
        <end position="38"/>
    </location>
</feature>
<feature type="compositionally biased region" description="Pro residues" evidence="6">
    <location>
        <begin position="437"/>
        <end position="456"/>
    </location>
</feature>
<dbReference type="PROSITE" id="PS51821">
    <property type="entry name" value="VELVET"/>
    <property type="match status" value="1"/>
</dbReference>
<evidence type="ECO:0000256" key="3">
    <source>
        <dbReference type="ARBA" id="ARBA00023015"/>
    </source>
</evidence>
<feature type="compositionally biased region" description="Pro residues" evidence="6">
    <location>
        <begin position="344"/>
        <end position="359"/>
    </location>
</feature>
<keyword evidence="2" id="KW-0749">Sporulation</keyword>
<feature type="compositionally biased region" description="Basic residues" evidence="6">
    <location>
        <begin position="462"/>
        <end position="476"/>
    </location>
</feature>
<dbReference type="OrthoDB" id="5599552at2759"/>
<sequence>MSGPHPRRDYELTIRQEPKQARMCGVGGKADRRPIDPPPIVQLRVIDPPVDPNDPHSGHDPTAFLQNPYYFMFACLAKPDDDTELHWLKDGRTKCTTGSVVSSLYHLRDAESADNADVGFFVFPDLSVRTEGSYRLKLSLYEIVGNSVRHCKSIFSAPFYVFTAKKFPGMEESTPLSCSLADQGIKIRIRKDIRSRKRPPPQNVQLMSVGAGDGGGSSLDRQLPVEPEPASPVSCASSPDLGIRSGKRRKMHNQEELQPEAEQTTHLPPPQSRWGSVSADSEGASVIPPPPGASRSETPPGPQILPAGAPQVEPQASVSGTSMNPPTPTTGPSSGHPRINAWYAPPPPPPAPPAPPPSAPVAQTAYDSPNQPPPGPPPQGYYYQAPPHPPPPQYPYPYTPYAPNNAPPPQHSSWGYDPYYNAHHGHHPAAPHHPHPHAPPPMPPYGYHPQSYPPPYYDSHSHPHPHYHAPSHHHPHAYPYEYGAPPPPPQQPQMAGPPASPPPTTKENESQPSSRGADPQSVPHSSNAAPPYSTHPGSRPYHPYYPPPPSMPTSAPGHWYGQHSAHPSPALGQPPHQPQPGHPHPPPPAPPAQTSVPPPPPPPSASASHLGHSAYQAPPPSNSSLWDSGGGGGSHANNESYNRSRSPPPPHAHGYYHKNTSNTSVDGPIQLAPMRSHTEPSSHDGNGISSSGISGFGHSGTRLPAPLNTSGVYRGSGGYGGGGGSGTEGRAKLDIRNIVDDRRDDDES</sequence>
<name>A0A5C3QDV4_9AGAR</name>
<feature type="compositionally biased region" description="Pro residues" evidence="6">
    <location>
        <begin position="575"/>
        <end position="604"/>
    </location>
</feature>
<evidence type="ECO:0000256" key="5">
    <source>
        <dbReference type="ARBA" id="ARBA00023242"/>
    </source>
</evidence>
<dbReference type="PANTHER" id="PTHR33572">
    <property type="entry name" value="SPORE DEVELOPMENT REGULATOR VOSA"/>
    <property type="match status" value="1"/>
</dbReference>
<keyword evidence="9" id="KW-1185">Reference proteome</keyword>
<dbReference type="PANTHER" id="PTHR33572:SF18">
    <property type="entry name" value="SPORE DEVELOPMENT REGULATOR VOSA"/>
    <property type="match status" value="1"/>
</dbReference>
<evidence type="ECO:0000256" key="2">
    <source>
        <dbReference type="ARBA" id="ARBA00022969"/>
    </source>
</evidence>
<feature type="compositionally biased region" description="Gly residues" evidence="6">
    <location>
        <begin position="714"/>
        <end position="727"/>
    </location>
</feature>
<feature type="compositionally biased region" description="Low complexity" evidence="6">
    <location>
        <begin position="319"/>
        <end position="335"/>
    </location>
</feature>
<dbReference type="GO" id="GO:0030435">
    <property type="term" value="P:sporulation resulting in formation of a cellular spore"/>
    <property type="evidence" value="ECO:0007669"/>
    <property type="project" value="UniProtKB-KW"/>
</dbReference>
<dbReference type="InterPro" id="IPR037525">
    <property type="entry name" value="Velvet_dom"/>
</dbReference>
<keyword evidence="5" id="KW-0539">Nucleus</keyword>
<keyword evidence="3" id="KW-0805">Transcription regulation</keyword>
<dbReference type="Pfam" id="PF11754">
    <property type="entry name" value="Velvet"/>
    <property type="match status" value="2"/>
</dbReference>
<feature type="compositionally biased region" description="Basic residues" evidence="6">
    <location>
        <begin position="190"/>
        <end position="199"/>
    </location>
</feature>
<evidence type="ECO:0000313" key="9">
    <source>
        <dbReference type="Proteomes" id="UP000305067"/>
    </source>
</evidence>
<dbReference type="AlphaFoldDB" id="A0A5C3QDV4"/>
<organism evidence="8 9">
    <name type="scientific">Pterulicium gracile</name>
    <dbReference type="NCBI Taxonomy" id="1884261"/>
    <lineage>
        <taxon>Eukaryota</taxon>
        <taxon>Fungi</taxon>
        <taxon>Dikarya</taxon>
        <taxon>Basidiomycota</taxon>
        <taxon>Agaricomycotina</taxon>
        <taxon>Agaricomycetes</taxon>
        <taxon>Agaricomycetidae</taxon>
        <taxon>Agaricales</taxon>
        <taxon>Pleurotineae</taxon>
        <taxon>Pterulaceae</taxon>
        <taxon>Pterulicium</taxon>
    </lineage>
</organism>
<feature type="compositionally biased region" description="Basic residues" evidence="6">
    <location>
        <begin position="423"/>
        <end position="436"/>
    </location>
</feature>
<dbReference type="EMBL" id="ML178831">
    <property type="protein sequence ID" value="TFK99871.1"/>
    <property type="molecule type" value="Genomic_DNA"/>
</dbReference>
<evidence type="ECO:0000256" key="1">
    <source>
        <dbReference type="ARBA" id="ARBA00004123"/>
    </source>
</evidence>
<evidence type="ECO:0000313" key="8">
    <source>
        <dbReference type="EMBL" id="TFK99871.1"/>
    </source>
</evidence>
<feature type="compositionally biased region" description="Basic and acidic residues" evidence="6">
    <location>
        <begin position="729"/>
        <end position="742"/>
    </location>
</feature>
<dbReference type="STRING" id="1884261.A0A5C3QDV4"/>
<keyword evidence="4" id="KW-0804">Transcription</keyword>
<evidence type="ECO:0000256" key="6">
    <source>
        <dbReference type="SAM" id="MobiDB-lite"/>
    </source>
</evidence>
<reference evidence="8 9" key="1">
    <citation type="journal article" date="2019" name="Nat. Ecol. Evol.">
        <title>Megaphylogeny resolves global patterns of mushroom evolution.</title>
        <authorList>
            <person name="Varga T."/>
            <person name="Krizsan K."/>
            <person name="Foldi C."/>
            <person name="Dima B."/>
            <person name="Sanchez-Garcia M."/>
            <person name="Sanchez-Ramirez S."/>
            <person name="Szollosi G.J."/>
            <person name="Szarkandi J.G."/>
            <person name="Papp V."/>
            <person name="Albert L."/>
            <person name="Andreopoulos W."/>
            <person name="Angelini C."/>
            <person name="Antonin V."/>
            <person name="Barry K.W."/>
            <person name="Bougher N.L."/>
            <person name="Buchanan P."/>
            <person name="Buyck B."/>
            <person name="Bense V."/>
            <person name="Catcheside P."/>
            <person name="Chovatia M."/>
            <person name="Cooper J."/>
            <person name="Damon W."/>
            <person name="Desjardin D."/>
            <person name="Finy P."/>
            <person name="Geml J."/>
            <person name="Haridas S."/>
            <person name="Hughes K."/>
            <person name="Justo A."/>
            <person name="Karasinski D."/>
            <person name="Kautmanova I."/>
            <person name="Kiss B."/>
            <person name="Kocsube S."/>
            <person name="Kotiranta H."/>
            <person name="LaButti K.M."/>
            <person name="Lechner B.E."/>
            <person name="Liimatainen K."/>
            <person name="Lipzen A."/>
            <person name="Lukacs Z."/>
            <person name="Mihaltcheva S."/>
            <person name="Morgado L.N."/>
            <person name="Niskanen T."/>
            <person name="Noordeloos M.E."/>
            <person name="Ohm R.A."/>
            <person name="Ortiz-Santana B."/>
            <person name="Ovrebo C."/>
            <person name="Racz N."/>
            <person name="Riley R."/>
            <person name="Savchenko A."/>
            <person name="Shiryaev A."/>
            <person name="Soop K."/>
            <person name="Spirin V."/>
            <person name="Szebenyi C."/>
            <person name="Tomsovsky M."/>
            <person name="Tulloss R.E."/>
            <person name="Uehling J."/>
            <person name="Grigoriev I.V."/>
            <person name="Vagvolgyi C."/>
            <person name="Papp T."/>
            <person name="Martin F.M."/>
            <person name="Miettinen O."/>
            <person name="Hibbett D.S."/>
            <person name="Nagy L.G."/>
        </authorList>
    </citation>
    <scope>NUCLEOTIDE SEQUENCE [LARGE SCALE GENOMIC DNA]</scope>
    <source>
        <strain evidence="8 9">CBS 309.79</strain>
    </source>
</reference>
<gene>
    <name evidence="8" type="ORF">BDV98DRAFT_657025</name>
</gene>
<dbReference type="InterPro" id="IPR021740">
    <property type="entry name" value="Velvet"/>
</dbReference>
<protein>
    <submittedName>
        <fullName evidence="8">Velvet factor-domain-containing protein</fullName>
    </submittedName>
</protein>
<evidence type="ECO:0000256" key="4">
    <source>
        <dbReference type="ARBA" id="ARBA00023163"/>
    </source>
</evidence>
<proteinExistence type="predicted"/>
<dbReference type="InterPro" id="IPR038491">
    <property type="entry name" value="Velvet_dom_sf"/>
</dbReference>
<accession>A0A5C3QDV4</accession>
<feature type="compositionally biased region" description="Pro residues" evidence="6">
    <location>
        <begin position="386"/>
        <end position="410"/>
    </location>
</feature>
<feature type="region of interest" description="Disordered" evidence="6">
    <location>
        <begin position="190"/>
        <end position="748"/>
    </location>
</feature>
<feature type="compositionally biased region" description="Pro residues" evidence="6">
    <location>
        <begin position="370"/>
        <end position="379"/>
    </location>
</feature>
<dbReference type="GO" id="GO:0005634">
    <property type="term" value="C:nucleus"/>
    <property type="evidence" value="ECO:0007669"/>
    <property type="project" value="UniProtKB-SubCell"/>
</dbReference>
<dbReference type="Gene3D" id="2.60.40.3960">
    <property type="entry name" value="Velvet domain"/>
    <property type="match status" value="1"/>
</dbReference>
<feature type="domain" description="Velvet" evidence="7">
    <location>
        <begin position="3"/>
        <end position="190"/>
    </location>
</feature>
<dbReference type="Proteomes" id="UP000305067">
    <property type="component" value="Unassembled WGS sequence"/>
</dbReference>